<organism evidence="2 3">
    <name type="scientific">Endozoicomonas gorgoniicola</name>
    <dbReference type="NCBI Taxonomy" id="1234144"/>
    <lineage>
        <taxon>Bacteria</taxon>
        <taxon>Pseudomonadati</taxon>
        <taxon>Pseudomonadota</taxon>
        <taxon>Gammaproteobacteria</taxon>
        <taxon>Oceanospirillales</taxon>
        <taxon>Endozoicomonadaceae</taxon>
        <taxon>Endozoicomonas</taxon>
    </lineage>
</organism>
<sequence>MFNKRHSTNVILFLAGWIICLTTSSKDNSSTIALVTTITILLIHLKFIGNWMKEKEVLLITVLLGSTVDSFAGNLNILEFSTTNRLLPLWMACVWILAGTTIRHCMTFCRKNHWYAPLTGFLFSLVHYFSVSQISNVALSAPIWLSVLIMAIIWSITVPVLLIFSAVWLERYKRKNM</sequence>
<dbReference type="EMBL" id="JAPFCC010000001">
    <property type="protein sequence ID" value="MCW7556098.1"/>
    <property type="molecule type" value="Genomic_DNA"/>
</dbReference>
<keyword evidence="1" id="KW-1133">Transmembrane helix</keyword>
<dbReference type="Proteomes" id="UP001209854">
    <property type="component" value="Unassembled WGS sequence"/>
</dbReference>
<evidence type="ECO:0000256" key="1">
    <source>
        <dbReference type="SAM" id="Phobius"/>
    </source>
</evidence>
<feature type="transmembrane region" description="Helical" evidence="1">
    <location>
        <begin position="85"/>
        <end position="102"/>
    </location>
</feature>
<keyword evidence="3" id="KW-1185">Reference proteome</keyword>
<name>A0ABT3N384_9GAMM</name>
<feature type="transmembrane region" description="Helical" evidence="1">
    <location>
        <begin position="114"/>
        <end position="131"/>
    </location>
</feature>
<dbReference type="RefSeq" id="WP_262565812.1">
    <property type="nucleotide sequence ID" value="NZ_JAPFCC010000001.1"/>
</dbReference>
<gene>
    <name evidence="2" type="ORF">NX722_26415</name>
</gene>
<feature type="transmembrane region" description="Helical" evidence="1">
    <location>
        <begin position="7"/>
        <end position="25"/>
    </location>
</feature>
<evidence type="ECO:0000313" key="2">
    <source>
        <dbReference type="EMBL" id="MCW7556098.1"/>
    </source>
</evidence>
<protein>
    <submittedName>
        <fullName evidence="2">DUF2878 domain-containing protein</fullName>
    </submittedName>
</protein>
<dbReference type="Pfam" id="PF11086">
    <property type="entry name" value="DUF2878"/>
    <property type="match status" value="1"/>
</dbReference>
<feature type="transmembrane region" description="Helical" evidence="1">
    <location>
        <begin position="31"/>
        <end position="49"/>
    </location>
</feature>
<keyword evidence="1" id="KW-0472">Membrane</keyword>
<feature type="transmembrane region" description="Helical" evidence="1">
    <location>
        <begin position="143"/>
        <end position="169"/>
    </location>
</feature>
<evidence type="ECO:0000313" key="3">
    <source>
        <dbReference type="Proteomes" id="UP001209854"/>
    </source>
</evidence>
<feature type="transmembrane region" description="Helical" evidence="1">
    <location>
        <begin position="56"/>
        <end position="73"/>
    </location>
</feature>
<comment type="caution">
    <text evidence="2">The sequence shown here is derived from an EMBL/GenBank/DDBJ whole genome shotgun (WGS) entry which is preliminary data.</text>
</comment>
<reference evidence="2 3" key="1">
    <citation type="submission" date="2022-10" db="EMBL/GenBank/DDBJ databases">
        <title>High-quality genome sequences of two octocoral-associated bacteria, Endozoicomonas euniceicola EF212 and Endozoicomonas gorgoniicola PS125.</title>
        <authorList>
            <person name="Chiou Y.-J."/>
            <person name="Chen Y.-H."/>
        </authorList>
    </citation>
    <scope>NUCLEOTIDE SEQUENCE [LARGE SCALE GENOMIC DNA]</scope>
    <source>
        <strain evidence="2 3">PS125</strain>
    </source>
</reference>
<dbReference type="InterPro" id="IPR021306">
    <property type="entry name" value="DUF2878"/>
</dbReference>
<accession>A0ABT3N384</accession>
<proteinExistence type="predicted"/>
<keyword evidence="1" id="KW-0812">Transmembrane</keyword>